<dbReference type="EMBL" id="CADEPI010000023">
    <property type="protein sequence ID" value="CAB3366004.1"/>
    <property type="molecule type" value="Genomic_DNA"/>
</dbReference>
<dbReference type="SUPFAM" id="SSF89796">
    <property type="entry name" value="CoA-transferase family III (CaiB/BaiF)"/>
    <property type="match status" value="1"/>
</dbReference>
<name>A0A8S1CB04_9INSE</name>
<protein>
    <recommendedName>
        <fullName evidence="5">Succinate--hydroxymethylglutarate CoA-transferase</fullName>
    </recommendedName>
</protein>
<accession>A0A8S1CB04</accession>
<gene>
    <name evidence="3" type="ORF">CLODIP_2_CD16221</name>
</gene>
<dbReference type="InterPro" id="IPR003673">
    <property type="entry name" value="CoA-Trfase_fam_III"/>
</dbReference>
<keyword evidence="2" id="KW-0808">Transferase</keyword>
<evidence type="ECO:0000256" key="2">
    <source>
        <dbReference type="ARBA" id="ARBA00022679"/>
    </source>
</evidence>
<sequence>MLIKSTLLLMRRYLARRCFSTQKLIGPLEDIKVMDLTRIVAGPFCTMILGDLGAEVIKVEHPNGGDECRKWGPPFIGGEACYFFPVNRNKKSVCINFKSAAGIQVARDLAAKCDVLMENFVPGKLDSLGLGYEALKTGNPGLIYASLTGYGPTGPYANRPGYDVIAASEGGLLGITGPHGGDPCKVGVAMTDLATGLYAHGAILAALLQRNSTGRGQKIDINLLSTQVACLINIGSNYLNAGVEAARLGTAHASLVPYESLQTNEGAHITICCGSDQQFEDFCQRIGLPQLSADPKFENNAQRVVHREELLRKIRDKFLEHDSDFWLEKLRGGSSPYGRVNSLQQVFEDRHIQEIGLVEEVVHPKSGKIKIVGPPVKFSEARNDVRMPPPVLGEHTEQVLRETLGYSSEKVSELLKCDAVA</sequence>
<evidence type="ECO:0000256" key="1">
    <source>
        <dbReference type="ARBA" id="ARBA00008383"/>
    </source>
</evidence>
<evidence type="ECO:0000313" key="4">
    <source>
        <dbReference type="Proteomes" id="UP000494165"/>
    </source>
</evidence>
<dbReference type="Pfam" id="PF02515">
    <property type="entry name" value="CoA_transf_3"/>
    <property type="match status" value="1"/>
</dbReference>
<evidence type="ECO:0000313" key="3">
    <source>
        <dbReference type="EMBL" id="CAB3366004.1"/>
    </source>
</evidence>
<dbReference type="Gene3D" id="3.40.50.10540">
    <property type="entry name" value="Crotonobetainyl-coa:carnitine coa-transferase, domain 1"/>
    <property type="match status" value="1"/>
</dbReference>
<dbReference type="GO" id="GO:0047369">
    <property type="term" value="F:succinate-hydroxymethylglutarate CoA-transferase activity"/>
    <property type="evidence" value="ECO:0007669"/>
    <property type="project" value="TreeGrafter"/>
</dbReference>
<organism evidence="3 4">
    <name type="scientific">Cloeon dipterum</name>
    <dbReference type="NCBI Taxonomy" id="197152"/>
    <lineage>
        <taxon>Eukaryota</taxon>
        <taxon>Metazoa</taxon>
        <taxon>Ecdysozoa</taxon>
        <taxon>Arthropoda</taxon>
        <taxon>Hexapoda</taxon>
        <taxon>Insecta</taxon>
        <taxon>Pterygota</taxon>
        <taxon>Palaeoptera</taxon>
        <taxon>Ephemeroptera</taxon>
        <taxon>Pisciforma</taxon>
        <taxon>Baetidae</taxon>
        <taxon>Cloeon</taxon>
    </lineage>
</organism>
<dbReference type="Gene3D" id="3.30.1540.10">
    <property type="entry name" value="formyl-coa transferase, domain 3"/>
    <property type="match status" value="1"/>
</dbReference>
<comment type="caution">
    <text evidence="3">The sequence shown here is derived from an EMBL/GenBank/DDBJ whole genome shotgun (WGS) entry which is preliminary data.</text>
</comment>
<dbReference type="AlphaFoldDB" id="A0A8S1CB04"/>
<dbReference type="InterPro" id="IPR044855">
    <property type="entry name" value="CoA-Trfase_III_dom3_sf"/>
</dbReference>
<dbReference type="PANTHER" id="PTHR48207:SF3">
    <property type="entry name" value="SUCCINATE--HYDROXYMETHYLGLUTARATE COA-TRANSFERASE"/>
    <property type="match status" value="1"/>
</dbReference>
<keyword evidence="4" id="KW-1185">Reference proteome</keyword>
<dbReference type="GO" id="GO:0005739">
    <property type="term" value="C:mitochondrion"/>
    <property type="evidence" value="ECO:0007669"/>
    <property type="project" value="TreeGrafter"/>
</dbReference>
<dbReference type="InterPro" id="IPR050483">
    <property type="entry name" value="CoA-transferase_III_domain"/>
</dbReference>
<dbReference type="Proteomes" id="UP000494165">
    <property type="component" value="Unassembled WGS sequence"/>
</dbReference>
<dbReference type="InterPro" id="IPR023606">
    <property type="entry name" value="CoA-Trfase_III_dom_1_sf"/>
</dbReference>
<reference evidence="3 4" key="1">
    <citation type="submission" date="2020-04" db="EMBL/GenBank/DDBJ databases">
        <authorList>
            <person name="Alioto T."/>
            <person name="Alioto T."/>
            <person name="Gomez Garrido J."/>
        </authorList>
    </citation>
    <scope>NUCLEOTIDE SEQUENCE [LARGE SCALE GENOMIC DNA]</scope>
</reference>
<dbReference type="PANTHER" id="PTHR48207">
    <property type="entry name" value="SUCCINATE--HYDROXYMETHYLGLUTARATE COA-TRANSFERASE"/>
    <property type="match status" value="1"/>
</dbReference>
<proteinExistence type="inferred from homology"/>
<dbReference type="OrthoDB" id="5863171at2759"/>
<evidence type="ECO:0008006" key="5">
    <source>
        <dbReference type="Google" id="ProtNLM"/>
    </source>
</evidence>
<comment type="similarity">
    <text evidence="1">Belongs to the CoA-transferase III family.</text>
</comment>